<dbReference type="eggNOG" id="COG2867">
    <property type="taxonomic scope" value="Bacteria"/>
</dbReference>
<comment type="similarity">
    <text evidence="1">Belongs to the ribosome association toxin RatA family.</text>
</comment>
<dbReference type="PANTHER" id="PTHR12901:SF10">
    <property type="entry name" value="COENZYME Q-BINDING PROTEIN COQ10, MITOCHONDRIAL"/>
    <property type="match status" value="1"/>
</dbReference>
<dbReference type="Proteomes" id="UP000000562">
    <property type="component" value="Chromosome"/>
</dbReference>
<dbReference type="HOGENOM" id="CLU_079653_3_1_6"/>
<evidence type="ECO:0000256" key="2">
    <source>
        <dbReference type="ARBA" id="ARBA00022649"/>
    </source>
</evidence>
<keyword evidence="2" id="KW-1277">Toxin-antitoxin system</keyword>
<organism evidence="4 5">
    <name type="scientific">Wigglesworthia glossinidia brevipalpis</name>
    <dbReference type="NCBI Taxonomy" id="36870"/>
    <lineage>
        <taxon>Bacteria</taxon>
        <taxon>Pseudomonadati</taxon>
        <taxon>Pseudomonadota</taxon>
        <taxon>Gammaproteobacteria</taxon>
        <taxon>Enterobacterales</taxon>
        <taxon>Erwiniaceae</taxon>
        <taxon>Wigglesworthia</taxon>
    </lineage>
</organism>
<evidence type="ECO:0000259" key="3">
    <source>
        <dbReference type="Pfam" id="PF03364"/>
    </source>
</evidence>
<keyword evidence="5" id="KW-1185">Reference proteome</keyword>
<dbReference type="STRING" id="36870.gene:10368589"/>
<accession>Q8D390</accession>
<feature type="domain" description="Coenzyme Q-binding protein COQ10 START" evidence="3">
    <location>
        <begin position="11"/>
        <end position="134"/>
    </location>
</feature>
<dbReference type="PANTHER" id="PTHR12901">
    <property type="entry name" value="SPERM PROTEIN HOMOLOG"/>
    <property type="match status" value="1"/>
</dbReference>
<dbReference type="EMBL" id="BA000021">
    <property type="protein sequence ID" value="BAC24257.1"/>
    <property type="molecule type" value="Genomic_DNA"/>
</dbReference>
<dbReference type="GO" id="GO:0048039">
    <property type="term" value="F:ubiquinone binding"/>
    <property type="evidence" value="ECO:0007669"/>
    <property type="project" value="InterPro"/>
</dbReference>
<dbReference type="OrthoDB" id="9804759at2"/>
<dbReference type="InterPro" id="IPR044996">
    <property type="entry name" value="COQ10-like"/>
</dbReference>
<dbReference type="CDD" id="cd07813">
    <property type="entry name" value="COQ10p_like"/>
    <property type="match status" value="1"/>
</dbReference>
<dbReference type="InterPro" id="IPR005031">
    <property type="entry name" value="COQ10_START"/>
</dbReference>
<dbReference type="AlphaFoldDB" id="Q8D390"/>
<reference evidence="4 5" key="1">
    <citation type="journal article" date="2002" name="Nat. Genet.">
        <title>Genome sequence of the endocellular obligate symbiont of tsetse flies, Wigglesworthia glossinidia.</title>
        <authorList>
            <person name="Akman L."/>
            <person name="Yamashita A."/>
            <person name="Watanabe H."/>
            <person name="Oshima K."/>
            <person name="Shiba T."/>
            <person name="Hattori M."/>
            <person name="Aksoy S."/>
        </authorList>
    </citation>
    <scope>NUCLEOTIDE SEQUENCE [LARGE SCALE GENOMIC DNA]</scope>
</reference>
<dbReference type="SUPFAM" id="SSF55961">
    <property type="entry name" value="Bet v1-like"/>
    <property type="match status" value="1"/>
</dbReference>
<dbReference type="Gene3D" id="3.30.530.20">
    <property type="match status" value="1"/>
</dbReference>
<evidence type="ECO:0000256" key="1">
    <source>
        <dbReference type="ARBA" id="ARBA00008918"/>
    </source>
</evidence>
<dbReference type="InterPro" id="IPR023393">
    <property type="entry name" value="START-like_dom_sf"/>
</dbReference>
<evidence type="ECO:0000313" key="4">
    <source>
        <dbReference type="EMBL" id="BAC24257.1"/>
    </source>
</evidence>
<name>Q8D390_WIGBR</name>
<protein>
    <submittedName>
        <fullName evidence="4">B2619 protein</fullName>
    </submittedName>
</protein>
<dbReference type="Pfam" id="PF03364">
    <property type="entry name" value="Polyketide_cyc"/>
    <property type="match status" value="1"/>
</dbReference>
<dbReference type="GO" id="GO:0045333">
    <property type="term" value="P:cellular respiration"/>
    <property type="evidence" value="ECO:0007669"/>
    <property type="project" value="InterPro"/>
</dbReference>
<sequence length="146" mass="17420">MTYIIRCINLPYEKKQIFEIVNNVDRYSKFLPWCTFSKVLKKHNNILICETQCSFLGIKESFITKNTISKNTKIVINLISGSFNYFLATWNFYSLSKNTSQIKFELTCESKYKHINIATKFFLKKYINNVIYFFLEEAKKINIKKF</sequence>
<gene>
    <name evidence="4" type="primary">b2619</name>
</gene>
<dbReference type="KEGG" id="wbr:b2619"/>
<proteinExistence type="inferred from homology"/>
<evidence type="ECO:0000313" key="5">
    <source>
        <dbReference type="Proteomes" id="UP000000562"/>
    </source>
</evidence>